<dbReference type="GO" id="GO:0050421">
    <property type="term" value="F:nitrite reductase (NO-forming) activity"/>
    <property type="evidence" value="ECO:0007669"/>
    <property type="project" value="UniProtKB-EC"/>
</dbReference>
<keyword evidence="14" id="KW-0812">Transmembrane</keyword>
<feature type="binding site" description="type 1 copper site" evidence="12">
    <location>
        <position position="750"/>
    </location>
    <ligand>
        <name>Cu cation</name>
        <dbReference type="ChEBI" id="CHEBI:23378"/>
        <label>1</label>
    </ligand>
</feature>
<feature type="domain" description="EfeO-type cupredoxin-like" evidence="16">
    <location>
        <begin position="501"/>
        <end position="567"/>
    </location>
</feature>
<evidence type="ECO:0000259" key="15">
    <source>
        <dbReference type="Pfam" id="PF07732"/>
    </source>
</evidence>
<dbReference type="PANTHER" id="PTHR11709:SF394">
    <property type="entry name" value="FI03373P-RELATED"/>
    <property type="match status" value="1"/>
</dbReference>
<keyword evidence="9" id="KW-0560">Oxidoreductase</keyword>
<feature type="domain" description="Plastocyanin-like" evidence="15">
    <location>
        <begin position="666"/>
        <end position="772"/>
    </location>
</feature>
<dbReference type="AlphaFoldDB" id="A0AAU7DW72"/>
<dbReference type="SUPFAM" id="SSF49503">
    <property type="entry name" value="Cupredoxins"/>
    <property type="match status" value="3"/>
</dbReference>
<comment type="cofactor">
    <cofactor evidence="2 12">
        <name>Cu(2+)</name>
        <dbReference type="ChEBI" id="CHEBI:29036"/>
    </cofactor>
</comment>
<keyword evidence="14" id="KW-1133">Transmembrane helix</keyword>
<keyword evidence="10 12" id="KW-0186">Copper</keyword>
<dbReference type="InterPro" id="IPR045087">
    <property type="entry name" value="Cu-oxidase_fam"/>
</dbReference>
<name>A0AAU7DW72_9MICO</name>
<sequence>MIPIAAPMTPPAKPITKKFWPLRDIPTAFWLVLLVFSTVIHQWVPAPRWLMLHLLFLGAITHAILVWSQHFAVALLHTPATEQDRRSQSWRLIFANLGTAIVVAGVLASLWPITSIGATLVGVAVVWHGINLFKKVRGALGSRFAFTVRYYIAAAIFLPLGAILGTLLSHGFADPTHAQVKLSHALLNILGWMGLTVLGTLVTLWPTMLRTKMLDSAITASQRALPLLVVSVLIAGAAAILGSLWIAALGLAGYLGGLLALIIPFAQTAKVKPPRTYATLSAGMGMLWFAGSLAYLLAGLIVGAIQGNSWEIAESYFAWIAPYLAAGFGAQILLGALSYLLPVSVSSGPASVRAANKAMDKGASFRIVAANGALIICLLPVPSLVRVLASVLYLAVMASFIVLIFFTSKAARIAKQEVAASGPAVVGIGPDGKRLPRPKVDDRPKGQRAGQAMMGGVAVVLTVVLGAALDPSALGSTALGMVNNSGQGTVAGGASPTQVAPNGKTETVAVEARDMKFFPNSIEVEPGTALMIELTNTDKADVHDLVLANGVKSGRLAPGASATMEIGVISANLEGWCSIIGHRQMGMTLDITVTGDDGDGSGSSEPPTMDHTAGMRPDGSAADDLDFMAPAAADFEAYDPALPKLPPRNADGSPTVHKETFEIIEKEMEVAPGVTQMLWTFNGIVPGPRLHGRVGDIFEITLVNNGSMGHSIDFHASNLAPDMPMRTIAPGESLVYKFEATRAGIWMYHCGTMPMTAHIANGMAGAVIIEPDNLPEVDKSFVMIQSELYLGAQGEPVDMDKVAAEKADVVAFNGYSNQYVDRPVEAKVGERVRIWVLDVGPSRATSFHIVGGQFDRVWFEGAYILGDADAPADGRLGGSQALGLQAAQGGFVELVFPEAGNYAMVNHIMIDAERGAKGIFHITN</sequence>
<feature type="region of interest" description="Disordered" evidence="13">
    <location>
        <begin position="595"/>
        <end position="616"/>
    </location>
</feature>
<feature type="transmembrane region" description="Helical" evidence="14">
    <location>
        <begin position="287"/>
        <end position="305"/>
    </location>
</feature>
<evidence type="ECO:0000313" key="17">
    <source>
        <dbReference type="EMBL" id="XBH21242.1"/>
    </source>
</evidence>
<proteinExistence type="inferred from homology"/>
<evidence type="ECO:0000256" key="14">
    <source>
        <dbReference type="SAM" id="Phobius"/>
    </source>
</evidence>
<dbReference type="InterPro" id="IPR001287">
    <property type="entry name" value="NO2-reductase_Cu"/>
</dbReference>
<reference evidence="17" key="1">
    <citation type="submission" date="2024-02" db="EMBL/GenBank/DDBJ databases">
        <title>Tomenella chthoni gen. nov. sp. nov., a member of the family Jonesiaceae isolated from bat guano.</title>
        <authorList>
            <person name="Miller S.L."/>
            <person name="King J."/>
            <person name="Sankaranarayanan K."/>
            <person name="Lawson P.A."/>
        </authorList>
    </citation>
    <scope>NUCLEOTIDE SEQUENCE</scope>
    <source>
        <strain evidence="17">BS-20</strain>
    </source>
</reference>
<dbReference type="PANTHER" id="PTHR11709">
    <property type="entry name" value="MULTI-COPPER OXIDASE"/>
    <property type="match status" value="1"/>
</dbReference>
<feature type="transmembrane region" description="Helical" evidence="14">
    <location>
        <begin position="89"/>
        <end position="107"/>
    </location>
</feature>
<evidence type="ECO:0000256" key="6">
    <source>
        <dbReference type="ARBA" id="ARBA00017290"/>
    </source>
</evidence>
<feature type="transmembrane region" description="Helical" evidence="14">
    <location>
        <begin position="247"/>
        <end position="266"/>
    </location>
</feature>
<feature type="binding site" description="type 1 copper site" evidence="12">
    <location>
        <position position="763"/>
    </location>
    <ligand>
        <name>Cu cation</name>
        <dbReference type="ChEBI" id="CHEBI:23378"/>
        <label>1</label>
    </ligand>
</feature>
<keyword evidence="14" id="KW-0472">Membrane</keyword>
<dbReference type="InterPro" id="IPR028096">
    <property type="entry name" value="EfeO_Cupredoxin"/>
</dbReference>
<comment type="subunit">
    <text evidence="4">Homotrimer.</text>
</comment>
<feature type="transmembrane region" description="Helical" evidence="14">
    <location>
        <begin position="185"/>
        <end position="204"/>
    </location>
</feature>
<feature type="binding site" description="type 1 copper site" evidence="12">
    <location>
        <position position="715"/>
    </location>
    <ligand>
        <name>Cu cation</name>
        <dbReference type="ChEBI" id="CHEBI:23378"/>
        <label>1</label>
    </ligand>
</feature>
<feature type="binding site" description="type 1 copper site" evidence="12">
    <location>
        <position position="907"/>
    </location>
    <ligand>
        <name>Cu cation</name>
        <dbReference type="ChEBI" id="CHEBI:23378"/>
        <label>1</label>
    </ligand>
</feature>
<dbReference type="InterPro" id="IPR011707">
    <property type="entry name" value="Cu-oxidase-like_N"/>
</dbReference>
<evidence type="ECO:0000256" key="1">
    <source>
        <dbReference type="ARBA" id="ARBA00001960"/>
    </source>
</evidence>
<evidence type="ECO:0000256" key="3">
    <source>
        <dbReference type="ARBA" id="ARBA00010609"/>
    </source>
</evidence>
<dbReference type="PRINTS" id="PR00695">
    <property type="entry name" value="CUNO2RDTASE"/>
</dbReference>
<evidence type="ECO:0000256" key="2">
    <source>
        <dbReference type="ARBA" id="ARBA00001973"/>
    </source>
</evidence>
<feature type="transmembrane region" description="Helical" evidence="14">
    <location>
        <begin position="317"/>
        <end position="342"/>
    </location>
</feature>
<evidence type="ECO:0000256" key="11">
    <source>
        <dbReference type="ARBA" id="ARBA00049340"/>
    </source>
</evidence>
<feature type="transmembrane region" description="Helical" evidence="14">
    <location>
        <begin position="50"/>
        <end position="77"/>
    </location>
</feature>
<feature type="binding site" description="type 1 copper site" evidence="12">
    <location>
        <position position="710"/>
    </location>
    <ligand>
        <name>Cu cation</name>
        <dbReference type="ChEBI" id="CHEBI:23378"/>
        <label>1</label>
    </ligand>
</feature>
<evidence type="ECO:0000256" key="7">
    <source>
        <dbReference type="ARBA" id="ARBA00022723"/>
    </source>
</evidence>
<dbReference type="GO" id="GO:0005507">
    <property type="term" value="F:copper ion binding"/>
    <property type="evidence" value="ECO:0007669"/>
    <property type="project" value="InterPro"/>
</dbReference>
<feature type="transmembrane region" description="Helical" evidence="14">
    <location>
        <begin position="27"/>
        <end position="44"/>
    </location>
</feature>
<feature type="binding site" description="type 1 copper site" evidence="12">
    <location>
        <position position="758"/>
    </location>
    <ligand>
        <name>Cu cation</name>
        <dbReference type="ChEBI" id="CHEBI:23378"/>
        <label>1</label>
    </ligand>
</feature>
<dbReference type="EMBL" id="CP146203">
    <property type="protein sequence ID" value="XBH21242.1"/>
    <property type="molecule type" value="Genomic_DNA"/>
</dbReference>
<dbReference type="CDD" id="cd11020">
    <property type="entry name" value="CuRO_1_CuNIR"/>
    <property type="match status" value="1"/>
</dbReference>
<organism evidence="17">
    <name type="scientific">Jonesiaceae bacterium BS-20</name>
    <dbReference type="NCBI Taxonomy" id="3120821"/>
    <lineage>
        <taxon>Bacteria</taxon>
        <taxon>Bacillati</taxon>
        <taxon>Actinomycetota</taxon>
        <taxon>Actinomycetes</taxon>
        <taxon>Micrococcales</taxon>
        <taxon>Jonesiaceae</taxon>
    </lineage>
</organism>
<feature type="transmembrane region" description="Helical" evidence="14">
    <location>
        <begin position="113"/>
        <end position="130"/>
    </location>
</feature>
<feature type="transmembrane region" description="Helical" evidence="14">
    <location>
        <begin position="452"/>
        <end position="469"/>
    </location>
</feature>
<dbReference type="Pfam" id="PF07732">
    <property type="entry name" value="Cu-oxidase_3"/>
    <property type="match status" value="1"/>
</dbReference>
<evidence type="ECO:0000256" key="10">
    <source>
        <dbReference type="ARBA" id="ARBA00023008"/>
    </source>
</evidence>
<evidence type="ECO:0000256" key="8">
    <source>
        <dbReference type="ARBA" id="ARBA00022737"/>
    </source>
</evidence>
<evidence type="ECO:0000256" key="9">
    <source>
        <dbReference type="ARBA" id="ARBA00023002"/>
    </source>
</evidence>
<comment type="catalytic activity">
    <reaction evidence="11">
        <text>nitric oxide + Fe(III)-[cytochrome c] + H2O = Fe(II)-[cytochrome c] + nitrite + 2 H(+)</text>
        <dbReference type="Rhea" id="RHEA:15233"/>
        <dbReference type="Rhea" id="RHEA-COMP:10350"/>
        <dbReference type="Rhea" id="RHEA-COMP:14399"/>
        <dbReference type="ChEBI" id="CHEBI:15377"/>
        <dbReference type="ChEBI" id="CHEBI:15378"/>
        <dbReference type="ChEBI" id="CHEBI:16301"/>
        <dbReference type="ChEBI" id="CHEBI:16480"/>
        <dbReference type="ChEBI" id="CHEBI:29033"/>
        <dbReference type="ChEBI" id="CHEBI:29034"/>
        <dbReference type="EC" id="1.7.2.1"/>
    </reaction>
</comment>
<comment type="cofactor">
    <cofactor evidence="1 12">
        <name>Cu(+)</name>
        <dbReference type="ChEBI" id="CHEBI:49552"/>
    </cofactor>
</comment>
<dbReference type="CDD" id="cd04208">
    <property type="entry name" value="CuRO_2_CuNIR"/>
    <property type="match status" value="1"/>
</dbReference>
<dbReference type="EC" id="1.7.2.1" evidence="5"/>
<evidence type="ECO:0000256" key="13">
    <source>
        <dbReference type="SAM" id="MobiDB-lite"/>
    </source>
</evidence>
<accession>A0AAU7DW72</accession>
<comment type="similarity">
    <text evidence="3">Belongs to the multicopper oxidase family.</text>
</comment>
<protein>
    <recommendedName>
        <fullName evidence="6">Copper-containing nitrite reductase</fullName>
        <ecNumber evidence="5">1.7.2.1</ecNumber>
    </recommendedName>
</protein>
<evidence type="ECO:0000256" key="12">
    <source>
        <dbReference type="PIRSR" id="PIRSR601287-1"/>
    </source>
</evidence>
<dbReference type="InterPro" id="IPR008972">
    <property type="entry name" value="Cupredoxin"/>
</dbReference>
<feature type="region of interest" description="Disordered" evidence="13">
    <location>
        <begin position="429"/>
        <end position="448"/>
    </location>
</feature>
<evidence type="ECO:0000256" key="4">
    <source>
        <dbReference type="ARBA" id="ARBA00011233"/>
    </source>
</evidence>
<dbReference type="Pfam" id="PF13473">
    <property type="entry name" value="Cupredoxin_1"/>
    <property type="match status" value="1"/>
</dbReference>
<keyword evidence="7 12" id="KW-0479">Metal-binding</keyword>
<feature type="transmembrane region" description="Helical" evidence="14">
    <location>
        <begin position="387"/>
        <end position="406"/>
    </location>
</feature>
<keyword evidence="8" id="KW-0677">Repeat</keyword>
<feature type="transmembrane region" description="Helical" evidence="14">
    <location>
        <begin position="150"/>
        <end position="173"/>
    </location>
</feature>
<feature type="compositionally biased region" description="Basic and acidic residues" evidence="13">
    <location>
        <begin position="431"/>
        <end position="445"/>
    </location>
</feature>
<dbReference type="Gene3D" id="2.60.40.420">
    <property type="entry name" value="Cupredoxins - blue copper proteins"/>
    <property type="match status" value="3"/>
</dbReference>
<feature type="transmembrane region" description="Helical" evidence="14">
    <location>
        <begin position="224"/>
        <end position="241"/>
    </location>
</feature>
<feature type="transmembrane region" description="Helical" evidence="14">
    <location>
        <begin position="363"/>
        <end position="381"/>
    </location>
</feature>
<gene>
    <name evidence="17" type="ORF">V5R04_13640</name>
</gene>
<feature type="binding site" description="type 1 copper site" evidence="12">
    <location>
        <position position="749"/>
    </location>
    <ligand>
        <name>Cu cation</name>
        <dbReference type="ChEBI" id="CHEBI:23378"/>
        <label>1</label>
    </ligand>
</feature>
<evidence type="ECO:0000259" key="16">
    <source>
        <dbReference type="Pfam" id="PF13473"/>
    </source>
</evidence>
<evidence type="ECO:0000256" key="5">
    <source>
        <dbReference type="ARBA" id="ARBA00011882"/>
    </source>
</evidence>